<keyword evidence="3" id="KW-1185">Reference proteome</keyword>
<feature type="compositionally biased region" description="Polar residues" evidence="1">
    <location>
        <begin position="492"/>
        <end position="510"/>
    </location>
</feature>
<feature type="region of interest" description="Disordered" evidence="1">
    <location>
        <begin position="14"/>
        <end position="52"/>
    </location>
</feature>
<feature type="region of interest" description="Disordered" evidence="1">
    <location>
        <begin position="74"/>
        <end position="97"/>
    </location>
</feature>
<evidence type="ECO:0000313" key="3">
    <source>
        <dbReference type="Proteomes" id="UP000515908"/>
    </source>
</evidence>
<accession>A0A7G2CID9</accession>
<feature type="compositionally biased region" description="Low complexity" evidence="1">
    <location>
        <begin position="34"/>
        <end position="47"/>
    </location>
</feature>
<name>A0A7G2CID9_9TRYP</name>
<feature type="region of interest" description="Disordered" evidence="1">
    <location>
        <begin position="328"/>
        <end position="588"/>
    </location>
</feature>
<proteinExistence type="predicted"/>
<sequence>MTIQNKEVVQLVSSFSPGTSVRPSEKKSTSHLNTTAAFGSSTGSAGSDTRLHGELHRRVGDILEAKLEARRKELERLPSSSNDYTYPSPAADAEEHVNPSVGIRVQPLRSTAPAPHSAREPVSKRGAPSKHSRYVSSVRERVEKFREADEQEGSPLELVRVNRLVAVPDHDRTMMAGCSTAHTTPSGNYIVGGKVDDRVRSSEWYRLHGGEGDVRPGFMAMRSYADDFRLFFQWCANPYRPSPQEEEVKHGAGERHGNENEATAESSAPGGPAEGKPPSRRVSAAVSGDMANTLSDILGLVEEKYGKPLTQEERDAANKRLQELRAQRKSALEGMTGSEGQKEVHSPSAGSGAAAGSSAATGSGGVRQGELESGASGLAGSAAEGQLNAGESEQADHNANTMHGGVPTQGQGDLTKDTAQSGNAGRAEGGMEGGESEDAMNPSVPVVAVPGDKSAHGNTPSSGDGGTAAGDEGALSGMPGASQGKGGAESFPSGNTSPQSVAQEGSTAGTESGGKFTVPTFGESGEGHASDTNPIAPPPSGRHNLDHTVTEQEMEKMQSNNDYSEEGNTKSGGGNDVNGNNANDSFCE</sequence>
<evidence type="ECO:0000256" key="1">
    <source>
        <dbReference type="SAM" id="MobiDB-lite"/>
    </source>
</evidence>
<dbReference type="VEuPathDB" id="TriTrypDB:ADEAN_000662800"/>
<feature type="compositionally biased region" description="Polar residues" evidence="1">
    <location>
        <begin position="408"/>
        <end position="421"/>
    </location>
</feature>
<reference evidence="2 3" key="1">
    <citation type="submission" date="2020-08" db="EMBL/GenBank/DDBJ databases">
        <authorList>
            <person name="Newling K."/>
            <person name="Davey J."/>
            <person name="Forrester S."/>
        </authorList>
    </citation>
    <scope>NUCLEOTIDE SEQUENCE [LARGE SCALE GENOMIC DNA]</scope>
    <source>
        <strain evidence="3">Crithidia deanei Carvalho (ATCC PRA-265)</strain>
    </source>
</reference>
<feature type="compositionally biased region" description="Basic and acidic residues" evidence="1">
    <location>
        <begin position="543"/>
        <end position="556"/>
    </location>
</feature>
<dbReference type="EMBL" id="LR877157">
    <property type="protein sequence ID" value="CAD2219135.1"/>
    <property type="molecule type" value="Genomic_DNA"/>
</dbReference>
<feature type="compositionally biased region" description="Low complexity" evidence="1">
    <location>
        <begin position="371"/>
        <end position="385"/>
    </location>
</feature>
<feature type="compositionally biased region" description="Basic and acidic residues" evidence="1">
    <location>
        <begin position="246"/>
        <end position="259"/>
    </location>
</feature>
<feature type="region of interest" description="Disordered" evidence="1">
    <location>
        <begin position="109"/>
        <end position="136"/>
    </location>
</feature>
<feature type="region of interest" description="Disordered" evidence="1">
    <location>
        <begin position="242"/>
        <end position="284"/>
    </location>
</feature>
<dbReference type="AlphaFoldDB" id="A0A7G2CID9"/>
<evidence type="ECO:0000313" key="2">
    <source>
        <dbReference type="EMBL" id="CAD2219135.1"/>
    </source>
</evidence>
<dbReference type="Proteomes" id="UP000515908">
    <property type="component" value="Chromosome 13"/>
</dbReference>
<feature type="compositionally biased region" description="Low complexity" evidence="1">
    <location>
        <begin position="346"/>
        <end position="361"/>
    </location>
</feature>
<gene>
    <name evidence="2" type="ORF">ADEAN_000662800</name>
</gene>
<protein>
    <submittedName>
        <fullName evidence="2">Uncharacterized protein</fullName>
    </submittedName>
</protein>
<organism evidence="2 3">
    <name type="scientific">Angomonas deanei</name>
    <dbReference type="NCBI Taxonomy" id="59799"/>
    <lineage>
        <taxon>Eukaryota</taxon>
        <taxon>Discoba</taxon>
        <taxon>Euglenozoa</taxon>
        <taxon>Kinetoplastea</taxon>
        <taxon>Metakinetoplastina</taxon>
        <taxon>Trypanosomatida</taxon>
        <taxon>Trypanosomatidae</taxon>
        <taxon>Strigomonadinae</taxon>
        <taxon>Angomonas</taxon>
    </lineage>
</organism>
<feature type="compositionally biased region" description="Low complexity" evidence="1">
    <location>
        <begin position="577"/>
        <end position="588"/>
    </location>
</feature>